<name>A0A2S9GSD5_9BURK</name>
<protein>
    <submittedName>
        <fullName evidence="2">Uncharacterized protein</fullName>
    </submittedName>
</protein>
<dbReference type="SUPFAM" id="SSF56925">
    <property type="entry name" value="OMPA-like"/>
    <property type="match status" value="1"/>
</dbReference>
<dbReference type="OrthoDB" id="8776131at2"/>
<comment type="subcellular location">
    <subcellularLocation>
        <location evidence="1">Cell outer membrane</location>
    </subcellularLocation>
</comment>
<organism evidence="2 3">
    <name type="scientific">Solimicrobium silvestre</name>
    <dbReference type="NCBI Taxonomy" id="2099400"/>
    <lineage>
        <taxon>Bacteria</taxon>
        <taxon>Pseudomonadati</taxon>
        <taxon>Pseudomonadota</taxon>
        <taxon>Betaproteobacteria</taxon>
        <taxon>Burkholderiales</taxon>
        <taxon>Oxalobacteraceae</taxon>
        <taxon>Solimicrobium</taxon>
    </lineage>
</organism>
<accession>A0A2S9GSD5</accession>
<dbReference type="GO" id="GO:0009279">
    <property type="term" value="C:cell outer membrane"/>
    <property type="evidence" value="ECO:0007669"/>
    <property type="project" value="UniProtKB-SubCell"/>
</dbReference>
<evidence type="ECO:0000313" key="3">
    <source>
        <dbReference type="Proteomes" id="UP000237839"/>
    </source>
</evidence>
<dbReference type="Proteomes" id="UP000237839">
    <property type="component" value="Unassembled WGS sequence"/>
</dbReference>
<dbReference type="EMBL" id="PUGF01000043">
    <property type="protein sequence ID" value="PRC90620.1"/>
    <property type="molecule type" value="Genomic_DNA"/>
</dbReference>
<reference evidence="2 3" key="1">
    <citation type="submission" date="2018-02" db="EMBL/GenBank/DDBJ databases">
        <title>Solimicrobium silvestre gen. nov., sp. nov., isolated from alpine forest soil.</title>
        <authorList>
            <person name="Margesin R."/>
            <person name="Albuquerque L."/>
            <person name="Zhang D.-C."/>
            <person name="Froufe H.J.C."/>
            <person name="Severino R."/>
            <person name="Roxo I."/>
            <person name="Egas C."/>
            <person name="Da Costa M.S."/>
        </authorList>
    </citation>
    <scope>NUCLEOTIDE SEQUENCE [LARGE SCALE GENOMIC DNA]</scope>
    <source>
        <strain evidence="2 3">S20-91</strain>
    </source>
</reference>
<evidence type="ECO:0000256" key="1">
    <source>
        <dbReference type="ARBA" id="ARBA00004442"/>
    </source>
</evidence>
<dbReference type="AlphaFoldDB" id="A0A2S9GSD5"/>
<dbReference type="Gene3D" id="2.40.160.90">
    <property type="match status" value="1"/>
</dbReference>
<dbReference type="InterPro" id="IPR011250">
    <property type="entry name" value="OMP/PagP_B-barrel"/>
</dbReference>
<proteinExistence type="predicted"/>
<evidence type="ECO:0000313" key="2">
    <source>
        <dbReference type="EMBL" id="PRC90620.1"/>
    </source>
</evidence>
<dbReference type="RefSeq" id="WP_105534394.1">
    <property type="nucleotide sequence ID" value="NZ_PUGF01000043.1"/>
</dbReference>
<comment type="caution">
    <text evidence="2">The sequence shown here is derived from an EMBL/GenBank/DDBJ whole genome shotgun (WGS) entry which is preliminary data.</text>
</comment>
<sequence length="327" mass="34446">MQSSNQLKTKRHVTTIAGLIMVGALSACGGGSGGGNDGKHIDSAKPIVPPVAPPISAATEFSRIGLDYQVGSNDYSRGDWATSIDASANITFSSTNKDSPALNYSFRFPSGLPGGAISGGLFSTTIGSANKTIQILTPSSTKTVQNVFWRNTNDPSVYGFGQAGYMVNPSKITWPTNGTSTYSGKAFQYIVSDGSIPSFAMYTNKITATVDYSAKTISIAVAPNPTLLNTIGNPLIINEAAIQNATNITMSNLNLSGSTIDLDPDPATGNWSQQHSNLGVGVASIDLAFFGNTAQELAGTLTFHNNQGMDYHIWRHQHISFALAKQP</sequence>
<gene>
    <name evidence="2" type="ORF">S2091_4671</name>
</gene>
<keyword evidence="3" id="KW-1185">Reference proteome</keyword>